<evidence type="ECO:0000256" key="1">
    <source>
        <dbReference type="ARBA" id="ARBA00023002"/>
    </source>
</evidence>
<dbReference type="SUPFAM" id="SSF51430">
    <property type="entry name" value="NAD(P)-linked oxidoreductase"/>
    <property type="match status" value="1"/>
</dbReference>
<protein>
    <submittedName>
        <fullName evidence="3">Aflatoxin B1 aldehyde reductase</fullName>
    </submittedName>
</protein>
<dbReference type="Proteomes" id="UP000827284">
    <property type="component" value="Unassembled WGS sequence"/>
</dbReference>
<evidence type="ECO:0000313" key="3">
    <source>
        <dbReference type="EMBL" id="GJJ67661.1"/>
    </source>
</evidence>
<comment type="caution">
    <text evidence="3">The sequence shown here is derived from an EMBL/GenBank/DDBJ whole genome shotgun (WGS) entry which is preliminary data.</text>
</comment>
<keyword evidence="4" id="KW-1185">Reference proteome</keyword>
<dbReference type="Pfam" id="PF00248">
    <property type="entry name" value="Aldo_ket_red"/>
    <property type="match status" value="1"/>
</dbReference>
<gene>
    <name evidence="3" type="ORF">EMPS_00007</name>
</gene>
<accession>A0A9P3LPP8</accession>
<dbReference type="InterPro" id="IPR023210">
    <property type="entry name" value="NADP_OxRdtase_dom"/>
</dbReference>
<dbReference type="InterPro" id="IPR050523">
    <property type="entry name" value="AKR_Detox_Biosynth"/>
</dbReference>
<dbReference type="PANTHER" id="PTHR43364">
    <property type="entry name" value="NADH-SPECIFIC METHYLGLYOXAL REDUCTASE-RELATED"/>
    <property type="match status" value="1"/>
</dbReference>
<dbReference type="InterPro" id="IPR036812">
    <property type="entry name" value="NAD(P)_OxRdtase_dom_sf"/>
</dbReference>
<dbReference type="PANTHER" id="PTHR43364:SF4">
    <property type="entry name" value="NAD(P)-LINKED OXIDOREDUCTASE SUPERFAMILY PROTEIN"/>
    <property type="match status" value="1"/>
</dbReference>
<sequence>MPPNDNLPRVVLGTMTFGAEVKHDLSVTRVGGAENVEPFLQLFHSHGHVEIDTARVYGSGSTEKVLGELPTAHLKISTKAWPFEGGSFNKENLAAQLRQSLKTLNATKVDIFYLHAPESSTPLDVTAKAINDLYKEGLFERFGLSNFFSWQVASMYEICKQNDYVLPTVCQAMYNPVSRSVVTELLPCLKQFNISFYAYHPVAGGLLTGKYKFDKGVTEEGQRFDPKTGSGKHFRDRFWNQLTFDGLDILEKAAAKKQITLLEATLRWMRHHGGLDAKDGIIIGASSLKNLEENLNDLDKGPLDQSMVEAFDEAWEKIKPVSQYYAKHQTLKFPPHVVKLFMGQM</sequence>
<keyword evidence="1" id="KW-0560">Oxidoreductase</keyword>
<dbReference type="EMBL" id="BQFW01000001">
    <property type="protein sequence ID" value="GJJ67661.1"/>
    <property type="molecule type" value="Genomic_DNA"/>
</dbReference>
<reference evidence="3" key="2">
    <citation type="journal article" date="2022" name="Microbiol. Resour. Announc.">
        <title>Whole-Genome Sequence of Entomortierella parvispora E1425, a Mucoromycotan Fungus Associated with Burkholderiaceae-Related Endosymbiotic Bacteria.</title>
        <authorList>
            <person name="Herlambang A."/>
            <person name="Guo Y."/>
            <person name="Takashima Y."/>
            <person name="Narisawa K."/>
            <person name="Ohta H."/>
            <person name="Nishizawa T."/>
        </authorList>
    </citation>
    <scope>NUCLEOTIDE SEQUENCE</scope>
    <source>
        <strain evidence="3">E1425</strain>
    </source>
</reference>
<dbReference type="Gene3D" id="3.20.20.100">
    <property type="entry name" value="NADP-dependent oxidoreductase domain"/>
    <property type="match status" value="1"/>
</dbReference>
<dbReference type="AlphaFoldDB" id="A0A9P3LPP8"/>
<dbReference type="CDD" id="cd19075">
    <property type="entry name" value="AKR_AKR7A1-5"/>
    <property type="match status" value="1"/>
</dbReference>
<organism evidence="3 4">
    <name type="scientific">Entomortierella parvispora</name>
    <dbReference type="NCBI Taxonomy" id="205924"/>
    <lineage>
        <taxon>Eukaryota</taxon>
        <taxon>Fungi</taxon>
        <taxon>Fungi incertae sedis</taxon>
        <taxon>Mucoromycota</taxon>
        <taxon>Mortierellomycotina</taxon>
        <taxon>Mortierellomycetes</taxon>
        <taxon>Mortierellales</taxon>
        <taxon>Mortierellaceae</taxon>
        <taxon>Entomortierella</taxon>
    </lineage>
</organism>
<dbReference type="OrthoDB" id="2310150at2759"/>
<reference evidence="3" key="1">
    <citation type="submission" date="2021-11" db="EMBL/GenBank/DDBJ databases">
        <authorList>
            <person name="Herlambang A."/>
            <person name="Guo Y."/>
            <person name="Takashima Y."/>
            <person name="Nishizawa T."/>
        </authorList>
    </citation>
    <scope>NUCLEOTIDE SEQUENCE</scope>
    <source>
        <strain evidence="3">E1425</strain>
    </source>
</reference>
<evidence type="ECO:0000259" key="2">
    <source>
        <dbReference type="Pfam" id="PF00248"/>
    </source>
</evidence>
<evidence type="ECO:0000313" key="4">
    <source>
        <dbReference type="Proteomes" id="UP000827284"/>
    </source>
</evidence>
<name>A0A9P3LPP8_9FUNG</name>
<dbReference type="GO" id="GO:0016491">
    <property type="term" value="F:oxidoreductase activity"/>
    <property type="evidence" value="ECO:0007669"/>
    <property type="project" value="UniProtKB-KW"/>
</dbReference>
<proteinExistence type="predicted"/>
<feature type="domain" description="NADP-dependent oxidoreductase" evidence="2">
    <location>
        <begin position="10"/>
        <end position="316"/>
    </location>
</feature>